<reference evidence="1 2" key="1">
    <citation type="submission" date="2024-09" db="EMBL/GenBank/DDBJ databases">
        <authorList>
            <person name="Sun Q."/>
            <person name="Mori K."/>
        </authorList>
    </citation>
    <scope>NUCLEOTIDE SEQUENCE [LARGE SCALE GENOMIC DNA]</scope>
    <source>
        <strain evidence="1 2">NCAIM B.02529</strain>
    </source>
</reference>
<comment type="caution">
    <text evidence="1">The sequence shown here is derived from an EMBL/GenBank/DDBJ whole genome shotgun (WGS) entry which is preliminary data.</text>
</comment>
<dbReference type="Proteomes" id="UP001589836">
    <property type="component" value="Unassembled WGS sequence"/>
</dbReference>
<keyword evidence="2" id="KW-1185">Reference proteome</keyword>
<organism evidence="1 2">
    <name type="scientific">Pontibacillus salicampi</name>
    <dbReference type="NCBI Taxonomy" id="1449801"/>
    <lineage>
        <taxon>Bacteria</taxon>
        <taxon>Bacillati</taxon>
        <taxon>Bacillota</taxon>
        <taxon>Bacilli</taxon>
        <taxon>Bacillales</taxon>
        <taxon>Bacillaceae</taxon>
        <taxon>Pontibacillus</taxon>
    </lineage>
</organism>
<evidence type="ECO:0000313" key="1">
    <source>
        <dbReference type="EMBL" id="MFC0523543.1"/>
    </source>
</evidence>
<protein>
    <submittedName>
        <fullName evidence="1">Uncharacterized protein</fullName>
    </submittedName>
</protein>
<dbReference type="EMBL" id="JBHLTP010000004">
    <property type="protein sequence ID" value="MFC0523543.1"/>
    <property type="molecule type" value="Genomic_DNA"/>
</dbReference>
<gene>
    <name evidence="1" type="ORF">ACFFGV_08085</name>
</gene>
<evidence type="ECO:0000313" key="2">
    <source>
        <dbReference type="Proteomes" id="UP001589836"/>
    </source>
</evidence>
<sequence length="45" mass="4617">MAQITIVICDSVVPIVEIAIGGTTALPLVSSCKQVAIEVDCDLST</sequence>
<accession>A0ABV6LMQ0</accession>
<proteinExistence type="predicted"/>
<name>A0ABV6LMQ0_9BACI</name>